<dbReference type="AlphaFoldDB" id="A0A3N4HS83"/>
<protein>
    <submittedName>
        <fullName evidence="2">Uncharacterized protein</fullName>
    </submittedName>
</protein>
<feature type="transmembrane region" description="Helical" evidence="1">
    <location>
        <begin position="145"/>
        <end position="169"/>
    </location>
</feature>
<name>A0A3N4HS83_ASCIM</name>
<reference evidence="2 3" key="1">
    <citation type="journal article" date="2018" name="Nat. Ecol. Evol.">
        <title>Pezizomycetes genomes reveal the molecular basis of ectomycorrhizal truffle lifestyle.</title>
        <authorList>
            <person name="Murat C."/>
            <person name="Payen T."/>
            <person name="Noel B."/>
            <person name="Kuo A."/>
            <person name="Morin E."/>
            <person name="Chen J."/>
            <person name="Kohler A."/>
            <person name="Krizsan K."/>
            <person name="Balestrini R."/>
            <person name="Da Silva C."/>
            <person name="Montanini B."/>
            <person name="Hainaut M."/>
            <person name="Levati E."/>
            <person name="Barry K.W."/>
            <person name="Belfiori B."/>
            <person name="Cichocki N."/>
            <person name="Clum A."/>
            <person name="Dockter R.B."/>
            <person name="Fauchery L."/>
            <person name="Guy J."/>
            <person name="Iotti M."/>
            <person name="Le Tacon F."/>
            <person name="Lindquist E.A."/>
            <person name="Lipzen A."/>
            <person name="Malagnac F."/>
            <person name="Mello A."/>
            <person name="Molinier V."/>
            <person name="Miyauchi S."/>
            <person name="Poulain J."/>
            <person name="Riccioni C."/>
            <person name="Rubini A."/>
            <person name="Sitrit Y."/>
            <person name="Splivallo R."/>
            <person name="Traeger S."/>
            <person name="Wang M."/>
            <person name="Zifcakova L."/>
            <person name="Wipf D."/>
            <person name="Zambonelli A."/>
            <person name="Paolocci F."/>
            <person name="Nowrousian M."/>
            <person name="Ottonello S."/>
            <person name="Baldrian P."/>
            <person name="Spatafora J.W."/>
            <person name="Henrissat B."/>
            <person name="Nagy L.G."/>
            <person name="Aury J.M."/>
            <person name="Wincker P."/>
            <person name="Grigoriev I.V."/>
            <person name="Bonfante P."/>
            <person name="Martin F.M."/>
        </authorList>
    </citation>
    <scope>NUCLEOTIDE SEQUENCE [LARGE SCALE GENOMIC DNA]</scope>
    <source>
        <strain evidence="2 3">RN42</strain>
    </source>
</reference>
<proteinExistence type="predicted"/>
<sequence length="204" mass="22711">MLEITVKIHDRYSEAIRTLTARASSQVDKLPFLIKFHSGNSRLFVSFPFPPSGRRLGISNLKELLMTVNHKIVNEKGAYPYSPQLLKEELKLRTCIDIIALPSVYEEKARRLWLAALIIIKLLAIAGTLIFAHRIMAITKKYEDLFGLTTLTAVMVSACVISISSIGLFDAVKEILEDSFDGLDIIGVDQAVGSSQAGYVEERK</sequence>
<keyword evidence="1" id="KW-0812">Transmembrane</keyword>
<feature type="transmembrane region" description="Helical" evidence="1">
    <location>
        <begin position="112"/>
        <end position="133"/>
    </location>
</feature>
<organism evidence="2 3">
    <name type="scientific">Ascobolus immersus RN42</name>
    <dbReference type="NCBI Taxonomy" id="1160509"/>
    <lineage>
        <taxon>Eukaryota</taxon>
        <taxon>Fungi</taxon>
        <taxon>Dikarya</taxon>
        <taxon>Ascomycota</taxon>
        <taxon>Pezizomycotina</taxon>
        <taxon>Pezizomycetes</taxon>
        <taxon>Pezizales</taxon>
        <taxon>Ascobolaceae</taxon>
        <taxon>Ascobolus</taxon>
    </lineage>
</organism>
<keyword evidence="1" id="KW-1133">Transmembrane helix</keyword>
<evidence type="ECO:0000256" key="1">
    <source>
        <dbReference type="SAM" id="Phobius"/>
    </source>
</evidence>
<dbReference type="EMBL" id="ML119756">
    <property type="protein sequence ID" value="RPA75846.1"/>
    <property type="molecule type" value="Genomic_DNA"/>
</dbReference>
<evidence type="ECO:0000313" key="3">
    <source>
        <dbReference type="Proteomes" id="UP000275078"/>
    </source>
</evidence>
<keyword evidence="3" id="KW-1185">Reference proteome</keyword>
<accession>A0A3N4HS83</accession>
<keyword evidence="1" id="KW-0472">Membrane</keyword>
<evidence type="ECO:0000313" key="2">
    <source>
        <dbReference type="EMBL" id="RPA75846.1"/>
    </source>
</evidence>
<gene>
    <name evidence="2" type="ORF">BJ508DRAFT_331759</name>
</gene>
<dbReference type="Proteomes" id="UP000275078">
    <property type="component" value="Unassembled WGS sequence"/>
</dbReference>